<sequence>MYYINKYGKKVNSIDFINPYICITCGTLFKFDSNKVKELLSKNISYRVNLIERSIVELHLENFFSTSGELTIRNKISKQSLEEFFGEIT</sequence>
<name>A0A9W6GJS6_9FUSO</name>
<dbReference type="AlphaFoldDB" id="A0A9W6GJS6"/>
<proteinExistence type="predicted"/>
<organism evidence="1 2">
    <name type="scientific">Propionigenium maris DSM 9537</name>
    <dbReference type="NCBI Taxonomy" id="1123000"/>
    <lineage>
        <taxon>Bacteria</taxon>
        <taxon>Fusobacteriati</taxon>
        <taxon>Fusobacteriota</taxon>
        <taxon>Fusobacteriia</taxon>
        <taxon>Fusobacteriales</taxon>
        <taxon>Fusobacteriaceae</taxon>
        <taxon>Propionigenium</taxon>
    </lineage>
</organism>
<dbReference type="Proteomes" id="UP001144471">
    <property type="component" value="Unassembled WGS sequence"/>
</dbReference>
<evidence type="ECO:0000313" key="1">
    <source>
        <dbReference type="EMBL" id="GLI55184.1"/>
    </source>
</evidence>
<dbReference type="EMBL" id="BSDY01000003">
    <property type="protein sequence ID" value="GLI55184.1"/>
    <property type="molecule type" value="Genomic_DNA"/>
</dbReference>
<protein>
    <submittedName>
        <fullName evidence="1">Uncharacterized protein</fullName>
    </submittedName>
</protein>
<accession>A0A9W6GJS6</accession>
<reference evidence="1" key="1">
    <citation type="submission" date="2022-12" db="EMBL/GenBank/DDBJ databases">
        <title>Reference genome sequencing for broad-spectrum identification of bacterial and archaeal isolates by mass spectrometry.</title>
        <authorList>
            <person name="Sekiguchi Y."/>
            <person name="Tourlousse D.M."/>
        </authorList>
    </citation>
    <scope>NUCLEOTIDE SEQUENCE</scope>
    <source>
        <strain evidence="1">10succ1</strain>
    </source>
</reference>
<comment type="caution">
    <text evidence="1">The sequence shown here is derived from an EMBL/GenBank/DDBJ whole genome shotgun (WGS) entry which is preliminary data.</text>
</comment>
<keyword evidence="2" id="KW-1185">Reference proteome</keyword>
<evidence type="ECO:0000313" key="2">
    <source>
        <dbReference type="Proteomes" id="UP001144471"/>
    </source>
</evidence>
<gene>
    <name evidence="1" type="ORF">PM10SUCC1_06990</name>
</gene>